<feature type="compositionally biased region" description="Basic residues" evidence="1">
    <location>
        <begin position="30"/>
        <end position="45"/>
    </location>
</feature>
<dbReference type="AlphaFoldDB" id="A0A0E0Q0V2"/>
<dbReference type="HOGENOM" id="CLU_984790_0_0_1"/>
<reference evidence="2" key="2">
    <citation type="submission" date="2015-06" db="UniProtKB">
        <authorList>
            <consortium name="EnsemblPlants"/>
        </authorList>
    </citation>
    <scope>IDENTIFICATION</scope>
</reference>
<protein>
    <submittedName>
        <fullName evidence="2">Uncharacterized protein</fullName>
    </submittedName>
</protein>
<evidence type="ECO:0000313" key="3">
    <source>
        <dbReference type="Proteomes" id="UP000008022"/>
    </source>
</evidence>
<name>A0A0E0Q0V2_ORYRU</name>
<evidence type="ECO:0000256" key="1">
    <source>
        <dbReference type="SAM" id="MobiDB-lite"/>
    </source>
</evidence>
<keyword evidence="3" id="KW-1185">Reference proteome</keyword>
<proteinExistence type="predicted"/>
<organism evidence="2 3">
    <name type="scientific">Oryza rufipogon</name>
    <name type="common">Brownbeard rice</name>
    <name type="synonym">Asian wild rice</name>
    <dbReference type="NCBI Taxonomy" id="4529"/>
    <lineage>
        <taxon>Eukaryota</taxon>
        <taxon>Viridiplantae</taxon>
        <taxon>Streptophyta</taxon>
        <taxon>Embryophyta</taxon>
        <taxon>Tracheophyta</taxon>
        <taxon>Spermatophyta</taxon>
        <taxon>Magnoliopsida</taxon>
        <taxon>Liliopsida</taxon>
        <taxon>Poales</taxon>
        <taxon>Poaceae</taxon>
        <taxon>BOP clade</taxon>
        <taxon>Oryzoideae</taxon>
        <taxon>Oryzeae</taxon>
        <taxon>Oryzinae</taxon>
        <taxon>Oryza</taxon>
    </lineage>
</organism>
<feature type="region of interest" description="Disordered" evidence="1">
    <location>
        <begin position="1"/>
        <end position="48"/>
    </location>
</feature>
<evidence type="ECO:0000313" key="2">
    <source>
        <dbReference type="EnsemblPlants" id="ORUFI06G24520.1"/>
    </source>
</evidence>
<dbReference type="EnsemblPlants" id="ORUFI06G24520.1">
    <property type="protein sequence ID" value="ORUFI06G24520.1"/>
    <property type="gene ID" value="ORUFI06G24520"/>
</dbReference>
<dbReference type="Proteomes" id="UP000008022">
    <property type="component" value="Unassembled WGS sequence"/>
</dbReference>
<accession>A0A0E0Q0V2</accession>
<sequence length="283" mass="29906">MDLATMLATASSTAGDGADDGDDGCVRQRPPQRRRLATARRRRHPATADLATAQRQLTTVTALVPTAAASGNDDFNCSNGISTTTVAERERGRGMLSAWDPQLARLFWLAKFGQWEEDFGQPDGLAIRIASLLEGEIEPKLPKFNLLNRAKFIGVLTMDQFLVGESSRIRPESAVTSAALNPGSLVSVAAIFSARFFLAATSVDGPAAAACSCCCRTTAAAALGGGWCCECLAAAAVLLPASWCGGWAWLCSPSYVATRTVLSSALRCTFFFTGHAGANEHLK</sequence>
<dbReference type="Gramene" id="ORUFI06G24520.1">
    <property type="protein sequence ID" value="ORUFI06G24520.1"/>
    <property type="gene ID" value="ORUFI06G24520"/>
</dbReference>
<feature type="compositionally biased region" description="Low complexity" evidence="1">
    <location>
        <begin position="1"/>
        <end position="16"/>
    </location>
</feature>
<reference evidence="3" key="1">
    <citation type="submission" date="2013-06" db="EMBL/GenBank/DDBJ databases">
        <authorList>
            <person name="Zhao Q."/>
        </authorList>
    </citation>
    <scope>NUCLEOTIDE SEQUENCE</scope>
    <source>
        <strain evidence="3">cv. W1943</strain>
    </source>
</reference>